<dbReference type="AlphaFoldDB" id="A0A9W9UCX2"/>
<evidence type="ECO:0000313" key="3">
    <source>
        <dbReference type="Proteomes" id="UP001147695"/>
    </source>
</evidence>
<evidence type="ECO:0000313" key="2">
    <source>
        <dbReference type="EMBL" id="KAJ5329645.1"/>
    </source>
</evidence>
<reference evidence="2" key="1">
    <citation type="submission" date="2022-12" db="EMBL/GenBank/DDBJ databases">
        <authorList>
            <person name="Petersen C."/>
        </authorList>
    </citation>
    <scope>NUCLEOTIDE SEQUENCE</scope>
    <source>
        <strain evidence="2">IBT 35673</strain>
    </source>
</reference>
<proteinExistence type="predicted"/>
<reference evidence="2" key="2">
    <citation type="journal article" date="2023" name="IMA Fungus">
        <title>Comparative genomic study of the Penicillium genus elucidates a diverse pangenome and 15 lateral gene transfer events.</title>
        <authorList>
            <person name="Petersen C."/>
            <person name="Sorensen T."/>
            <person name="Nielsen M.R."/>
            <person name="Sondergaard T.E."/>
            <person name="Sorensen J.L."/>
            <person name="Fitzpatrick D.A."/>
            <person name="Frisvad J.C."/>
            <person name="Nielsen K.L."/>
        </authorList>
    </citation>
    <scope>NUCLEOTIDE SEQUENCE</scope>
    <source>
        <strain evidence="2">IBT 35673</strain>
    </source>
</reference>
<feature type="compositionally biased region" description="Acidic residues" evidence="1">
    <location>
        <begin position="142"/>
        <end position="179"/>
    </location>
</feature>
<sequence>MENPSANRLLTYARHHKLAEDCTSKSTLTLVDETCEPQPLLPPRDDLKIPNPEERMKKVYHDFYMSVLEQPLRAKADDITSLREAMHPKPSSGNVWRGVLPPLKTSDLAPAPFLNTFNEDEGIPLSTGFVPWRSVSQVGSPGDDDDDDEEEAEEQQEYELEEDEPEEGGEDEEEEDEDLIPGTVLPPNSMPNPIIPQAMMQSFVDSHGQAIPTEHILNPVLPQIGSVHPTDAPSGQRVTLTPTMPAIPEMIDLRALIAEHNNWRARMEASDEALQRSIEHLEAMTGEAPGSLGLANVYNNADSGGLYTPPPMNAQVCAVSLVSEVKCAYSNRMYLKVRWAIPSI</sequence>
<feature type="region of interest" description="Disordered" evidence="1">
    <location>
        <begin position="132"/>
        <end position="188"/>
    </location>
</feature>
<gene>
    <name evidence="2" type="ORF">N7452_010035</name>
</gene>
<evidence type="ECO:0000256" key="1">
    <source>
        <dbReference type="SAM" id="MobiDB-lite"/>
    </source>
</evidence>
<name>A0A9W9UCX2_PENBR</name>
<accession>A0A9W9UCX2</accession>
<dbReference type="Proteomes" id="UP001147695">
    <property type="component" value="Unassembled WGS sequence"/>
</dbReference>
<protein>
    <submittedName>
        <fullName evidence="2">Uncharacterized protein</fullName>
    </submittedName>
</protein>
<dbReference type="EMBL" id="JAPZBQ010000005">
    <property type="protein sequence ID" value="KAJ5329645.1"/>
    <property type="molecule type" value="Genomic_DNA"/>
</dbReference>
<organism evidence="2 3">
    <name type="scientific">Penicillium brevicompactum</name>
    <dbReference type="NCBI Taxonomy" id="5074"/>
    <lineage>
        <taxon>Eukaryota</taxon>
        <taxon>Fungi</taxon>
        <taxon>Dikarya</taxon>
        <taxon>Ascomycota</taxon>
        <taxon>Pezizomycotina</taxon>
        <taxon>Eurotiomycetes</taxon>
        <taxon>Eurotiomycetidae</taxon>
        <taxon>Eurotiales</taxon>
        <taxon>Aspergillaceae</taxon>
        <taxon>Penicillium</taxon>
    </lineage>
</organism>
<comment type="caution">
    <text evidence="2">The sequence shown here is derived from an EMBL/GenBank/DDBJ whole genome shotgun (WGS) entry which is preliminary data.</text>
</comment>